<evidence type="ECO:0000313" key="3">
    <source>
        <dbReference type="Proteomes" id="UP000266669"/>
    </source>
</evidence>
<keyword evidence="1" id="KW-0812">Transmembrane</keyword>
<name>A0A8B3CQR6_9LEPT</name>
<feature type="transmembrane region" description="Helical" evidence="1">
    <location>
        <begin position="57"/>
        <end position="76"/>
    </location>
</feature>
<comment type="caution">
    <text evidence="2">The sequence shown here is derived from an EMBL/GenBank/DDBJ whole genome shotgun (WGS) entry which is preliminary data.</text>
</comment>
<protein>
    <submittedName>
        <fullName evidence="2">Uncharacterized protein</fullName>
    </submittedName>
</protein>
<dbReference type="Proteomes" id="UP000266669">
    <property type="component" value="Unassembled WGS sequence"/>
</dbReference>
<proteinExistence type="predicted"/>
<sequence length="227" mass="26739">MFGPCEFSKNEKGTNFDLQFIVIAVIAESNFRKRIFLWVSFPKLFEFFSAIPFSHEISFRGSTLSFFGSVLLWYFFRSFIRIYFTTDLLERFCRVRVCRYGNVCVVRIASFPRRFFCERIRDDDLGIFAKALIQVLLRTGNILVRRILISIAGSSSANKALRCFWFLFSFSRPTFSTLVKKKRGFLGRKMKQNILDFEYSVSLNSVELVQSMLKNLSWKVRIRRESC</sequence>
<gene>
    <name evidence="2" type="ORF">DLM78_14910</name>
</gene>
<reference evidence="3" key="1">
    <citation type="submission" date="2018-05" db="EMBL/GenBank/DDBJ databases">
        <title>Leptospira yasudae sp. nov. and Leptospira stimsonii sp. nov., two pathogenic species of the genus Leptospira isolated from environmental sources.</title>
        <authorList>
            <person name="Casanovas-Massana A."/>
            <person name="Hamond C."/>
            <person name="Santos L.A."/>
            <person name="Hacker K.P."/>
            <person name="Balassiano I."/>
            <person name="Medeiros M.A."/>
            <person name="Reis M.G."/>
            <person name="Ko A.I."/>
            <person name="Wunder E.A."/>
        </authorList>
    </citation>
    <scope>NUCLEOTIDE SEQUENCE [LARGE SCALE GENOMIC DNA]</scope>
    <source>
        <strain evidence="3">AMB6-RJ</strain>
    </source>
</reference>
<dbReference type="EMBL" id="QHCS01000003">
    <property type="protein sequence ID" value="RHX85385.1"/>
    <property type="molecule type" value="Genomic_DNA"/>
</dbReference>
<evidence type="ECO:0000256" key="1">
    <source>
        <dbReference type="SAM" id="Phobius"/>
    </source>
</evidence>
<keyword evidence="1" id="KW-1133">Transmembrane helix</keyword>
<dbReference type="AlphaFoldDB" id="A0A8B3CQR6"/>
<accession>A0A8B3CQR6</accession>
<keyword evidence="1" id="KW-0472">Membrane</keyword>
<evidence type="ECO:0000313" key="2">
    <source>
        <dbReference type="EMBL" id="RHX85385.1"/>
    </source>
</evidence>
<organism evidence="2 3">
    <name type="scientific">Leptospira stimsonii</name>
    <dbReference type="NCBI Taxonomy" id="2202203"/>
    <lineage>
        <taxon>Bacteria</taxon>
        <taxon>Pseudomonadati</taxon>
        <taxon>Spirochaetota</taxon>
        <taxon>Spirochaetia</taxon>
        <taxon>Leptospirales</taxon>
        <taxon>Leptospiraceae</taxon>
        <taxon>Leptospira</taxon>
    </lineage>
</organism>